<dbReference type="Gene3D" id="3.40.50.620">
    <property type="entry name" value="HUPs"/>
    <property type="match status" value="1"/>
</dbReference>
<dbReference type="GO" id="GO:0005886">
    <property type="term" value="C:plasma membrane"/>
    <property type="evidence" value="ECO:0007669"/>
    <property type="project" value="TreeGrafter"/>
</dbReference>
<keyword evidence="4" id="KW-1185">Reference proteome</keyword>
<dbReference type="EMBL" id="AZDU01000004">
    <property type="protein sequence ID" value="KRL03430.1"/>
    <property type="molecule type" value="Genomic_DNA"/>
</dbReference>
<evidence type="ECO:0000256" key="1">
    <source>
        <dbReference type="SAM" id="Phobius"/>
    </source>
</evidence>
<dbReference type="CDD" id="cd06259">
    <property type="entry name" value="YdcF-like"/>
    <property type="match status" value="1"/>
</dbReference>
<keyword evidence="1" id="KW-0812">Transmembrane</keyword>
<feature type="transmembrane region" description="Helical" evidence="1">
    <location>
        <begin position="148"/>
        <end position="173"/>
    </location>
</feature>
<feature type="transmembrane region" description="Helical" evidence="1">
    <location>
        <begin position="337"/>
        <end position="356"/>
    </location>
</feature>
<dbReference type="InterPro" id="IPR014729">
    <property type="entry name" value="Rossmann-like_a/b/a_fold"/>
</dbReference>
<dbReference type="PANTHER" id="PTHR30336:SF18">
    <property type="entry name" value="MEMBRANE PROTEIN"/>
    <property type="match status" value="1"/>
</dbReference>
<organism evidence="3 4">
    <name type="scientific">Lactobacillus equicursoris DSM 19284 = JCM 14600 = CIP 110162</name>
    <dbReference type="NCBI Taxonomy" id="1293597"/>
    <lineage>
        <taxon>Bacteria</taxon>
        <taxon>Bacillati</taxon>
        <taxon>Bacillota</taxon>
        <taxon>Bacilli</taxon>
        <taxon>Lactobacillales</taxon>
        <taxon>Lactobacillaceae</taxon>
        <taxon>Lactobacillus</taxon>
    </lineage>
</organism>
<dbReference type="eggNOG" id="COG1434">
    <property type="taxonomic scope" value="Bacteria"/>
</dbReference>
<accession>K0NUP7</accession>
<feature type="domain" description="DUF218" evidence="2">
    <location>
        <begin position="184"/>
        <end position="327"/>
    </location>
</feature>
<keyword evidence="1" id="KW-0472">Membrane</keyword>
<dbReference type="GO" id="GO:0043164">
    <property type="term" value="P:Gram-negative-bacterium-type cell wall biogenesis"/>
    <property type="evidence" value="ECO:0007669"/>
    <property type="project" value="TreeGrafter"/>
</dbReference>
<dbReference type="PATRIC" id="fig|1293597.4.peg.1344"/>
<protein>
    <recommendedName>
        <fullName evidence="2">DUF218 domain-containing protein</fullName>
    </recommendedName>
</protein>
<dbReference type="PANTHER" id="PTHR30336">
    <property type="entry name" value="INNER MEMBRANE PROTEIN, PROBABLE PERMEASE"/>
    <property type="match status" value="1"/>
</dbReference>
<gene>
    <name evidence="3" type="ORF">FC20_GL001260</name>
</gene>
<feature type="transmembrane region" description="Helical" evidence="1">
    <location>
        <begin position="103"/>
        <end position="128"/>
    </location>
</feature>
<name>K0NUP7_9LACO</name>
<evidence type="ECO:0000259" key="2">
    <source>
        <dbReference type="Pfam" id="PF02698"/>
    </source>
</evidence>
<feature type="transmembrane region" description="Helical" evidence="1">
    <location>
        <begin position="14"/>
        <end position="31"/>
    </location>
</feature>
<proteinExistence type="predicted"/>
<reference evidence="3 4" key="1">
    <citation type="journal article" date="2015" name="Genome Announc.">
        <title>Expanding the biotechnology potential of lactobacilli through comparative genomics of 213 strains and associated genera.</title>
        <authorList>
            <person name="Sun Z."/>
            <person name="Harris H.M."/>
            <person name="McCann A."/>
            <person name="Guo C."/>
            <person name="Argimon S."/>
            <person name="Zhang W."/>
            <person name="Yang X."/>
            <person name="Jeffery I.B."/>
            <person name="Cooney J.C."/>
            <person name="Kagawa T.F."/>
            <person name="Liu W."/>
            <person name="Song Y."/>
            <person name="Salvetti E."/>
            <person name="Wrobel A."/>
            <person name="Rasinkangas P."/>
            <person name="Parkhill J."/>
            <person name="Rea M.C."/>
            <person name="O'Sullivan O."/>
            <person name="Ritari J."/>
            <person name="Douillard F.P."/>
            <person name="Paul Ross R."/>
            <person name="Yang R."/>
            <person name="Briner A.E."/>
            <person name="Felis G.E."/>
            <person name="de Vos W.M."/>
            <person name="Barrangou R."/>
            <person name="Klaenhammer T.R."/>
            <person name="Caufield P.W."/>
            <person name="Cui Y."/>
            <person name="Zhang H."/>
            <person name="O'Toole P.W."/>
        </authorList>
    </citation>
    <scope>NUCLEOTIDE SEQUENCE [LARGE SCALE GENOMIC DNA]</scope>
    <source>
        <strain evidence="3 4">DSM 19284</strain>
    </source>
</reference>
<dbReference type="InterPro" id="IPR003848">
    <property type="entry name" value="DUF218"/>
</dbReference>
<dbReference type="AlphaFoldDB" id="K0NUP7"/>
<dbReference type="RefSeq" id="WP_008462998.1">
    <property type="nucleotide sequence ID" value="NZ_AZDU01000004.1"/>
</dbReference>
<feature type="transmembrane region" description="Helical" evidence="1">
    <location>
        <begin position="66"/>
        <end position="91"/>
    </location>
</feature>
<comment type="caution">
    <text evidence="3">The sequence shown here is derived from an EMBL/GenBank/DDBJ whole genome shotgun (WGS) entry which is preliminary data.</text>
</comment>
<sequence>MELNMSPAAYANNLFHMAIPAIVCWGILALSMWRDRSRYRNTVLCFIALLFTIPVVSALFGPWQEAAFVAIALLIVLVIFCVPVILIVNGVQMIKKEGTRFQNLLSLFLGLIVGAGEICTVLAILLPYLGVFQSMTEHGALKASLLSWLFVLIAVSVVYGSLVFVSFMFYTLLLQIVPHKHDFDYVIIHGSGLIGGSRVSKLLADRLDKAIFLYKNDPTPPMMIPSGGQGSDEDLSEAAAMAQYLRDHGIPDDHILLEDQSLTTLANLQNSKALIDARPGRKYTVLVTSNYHVYRALRYCRKIGLKCTGVGAHVAPYYWPSALIREFVAIHREKKHLILFLAGWVVTVLPLVLILFEMA</sequence>
<dbReference type="GO" id="GO:0000270">
    <property type="term" value="P:peptidoglycan metabolic process"/>
    <property type="evidence" value="ECO:0007669"/>
    <property type="project" value="TreeGrafter"/>
</dbReference>
<evidence type="ECO:0000313" key="3">
    <source>
        <dbReference type="EMBL" id="KRL03430.1"/>
    </source>
</evidence>
<feature type="transmembrane region" description="Helical" evidence="1">
    <location>
        <begin position="43"/>
        <end position="60"/>
    </location>
</feature>
<evidence type="ECO:0000313" key="4">
    <source>
        <dbReference type="Proteomes" id="UP000051074"/>
    </source>
</evidence>
<dbReference type="InterPro" id="IPR051599">
    <property type="entry name" value="Cell_Envelope_Assoc"/>
</dbReference>
<dbReference type="Proteomes" id="UP000051074">
    <property type="component" value="Unassembled WGS sequence"/>
</dbReference>
<keyword evidence="1" id="KW-1133">Transmembrane helix</keyword>
<dbReference type="Pfam" id="PF02698">
    <property type="entry name" value="DUF218"/>
    <property type="match status" value="1"/>
</dbReference>
<dbReference type="STRING" id="1293597.FC20_GL001260"/>